<keyword evidence="9" id="KW-0046">Antibiotic resistance</keyword>
<feature type="transmembrane region" description="Helical" evidence="10">
    <location>
        <begin position="104"/>
        <end position="127"/>
    </location>
</feature>
<feature type="transmembrane region" description="Helical" evidence="10">
    <location>
        <begin position="322"/>
        <end position="345"/>
    </location>
</feature>
<feature type="transmembrane region" description="Helical" evidence="10">
    <location>
        <begin position="173"/>
        <end position="193"/>
    </location>
</feature>
<feature type="transmembrane region" description="Helical" evidence="10">
    <location>
        <begin position="21"/>
        <end position="38"/>
    </location>
</feature>
<evidence type="ECO:0000256" key="8">
    <source>
        <dbReference type="ARBA" id="ARBA00023136"/>
    </source>
</evidence>
<evidence type="ECO:0000256" key="1">
    <source>
        <dbReference type="ARBA" id="ARBA00004651"/>
    </source>
</evidence>
<feature type="transmembrane region" description="Helical" evidence="10">
    <location>
        <begin position="58"/>
        <end position="83"/>
    </location>
</feature>
<organism evidence="11 12">
    <name type="scientific">Oliverpabstia intestinalis</name>
    <dbReference type="NCBI Taxonomy" id="2606633"/>
    <lineage>
        <taxon>Bacteria</taxon>
        <taxon>Bacillati</taxon>
        <taxon>Bacillota</taxon>
        <taxon>Clostridia</taxon>
        <taxon>Lachnospirales</taxon>
        <taxon>Lachnospiraceae</taxon>
        <taxon>Oliverpabstia</taxon>
    </lineage>
</organism>
<dbReference type="InterPro" id="IPR045070">
    <property type="entry name" value="MATE_MepA-like"/>
</dbReference>
<sequence length="463" mass="49442">MKTEAGNRLGTEKIGKLMLELALPSVLAQIVNVLYNIVDRIYIGRIPGVGAAALTGVGVTFPIITIISAFAGFTNGGGAPLAAIALGQGNKKRAEKILGNSTSLLLFFSVILMALFLIFKCPLLYLFGASAHTISYSSAYITVYLIGTVFVELAVGLNTFISCQGHARTAMMSVLIGAIANIVLDPILIFVFHLGVVGAAVATVISQALSAAWVVRFLVSEQSEIRLKFTELKPDRSILAFILALGISPFIMSATESAITIVMNHGLQVYGGDLYVGSMTILQSVLQLVFVPIGGFTSGIQPIISYNFGAGQFDRVKKTIRLMLTVTLSASLIYVVFTMLYPGVFAGMFTNDAELIKIVKKVLPVYMAGMTVFGAQSGVQSSFLGLGQAKISLCIALLRKVVLLIPLALIFPHFWGVMGVYYAEPVADIISVATAVTLFAINIPKILSVEMLEKVTHEENGRG</sequence>
<dbReference type="RefSeq" id="WP_154432970.1">
    <property type="nucleotide sequence ID" value="NZ_JBQHRC010000021.1"/>
</dbReference>
<dbReference type="Pfam" id="PF01554">
    <property type="entry name" value="MatE"/>
    <property type="match status" value="2"/>
</dbReference>
<protein>
    <recommendedName>
        <fullName evidence="3">Multidrug export protein MepA</fullName>
    </recommendedName>
</protein>
<keyword evidence="7 10" id="KW-1133">Transmembrane helix</keyword>
<name>A0A7X2TMB9_9FIRM</name>
<evidence type="ECO:0000256" key="6">
    <source>
        <dbReference type="ARBA" id="ARBA00022692"/>
    </source>
</evidence>
<keyword evidence="6 10" id="KW-0812">Transmembrane</keyword>
<dbReference type="PANTHER" id="PTHR43823:SF3">
    <property type="entry name" value="MULTIDRUG EXPORT PROTEIN MEPA"/>
    <property type="match status" value="1"/>
</dbReference>
<evidence type="ECO:0000256" key="4">
    <source>
        <dbReference type="ARBA" id="ARBA00022448"/>
    </source>
</evidence>
<evidence type="ECO:0000256" key="2">
    <source>
        <dbReference type="ARBA" id="ARBA00008417"/>
    </source>
</evidence>
<dbReference type="Proteomes" id="UP000440513">
    <property type="component" value="Unassembled WGS sequence"/>
</dbReference>
<dbReference type="GO" id="GO:0015297">
    <property type="term" value="F:antiporter activity"/>
    <property type="evidence" value="ECO:0007669"/>
    <property type="project" value="InterPro"/>
</dbReference>
<keyword evidence="5" id="KW-1003">Cell membrane</keyword>
<evidence type="ECO:0000313" key="11">
    <source>
        <dbReference type="EMBL" id="MST67599.1"/>
    </source>
</evidence>
<dbReference type="GO" id="GO:0042910">
    <property type="term" value="F:xenobiotic transmembrane transporter activity"/>
    <property type="evidence" value="ECO:0007669"/>
    <property type="project" value="InterPro"/>
</dbReference>
<feature type="transmembrane region" description="Helical" evidence="10">
    <location>
        <begin position="365"/>
        <end position="389"/>
    </location>
</feature>
<comment type="subcellular location">
    <subcellularLocation>
        <location evidence="1">Cell membrane</location>
        <topology evidence="1">Multi-pass membrane protein</topology>
    </subcellularLocation>
</comment>
<dbReference type="EMBL" id="VUMS01000032">
    <property type="protein sequence ID" value="MST67599.1"/>
    <property type="molecule type" value="Genomic_DNA"/>
</dbReference>
<evidence type="ECO:0000256" key="7">
    <source>
        <dbReference type="ARBA" id="ARBA00022989"/>
    </source>
</evidence>
<proteinExistence type="inferred from homology"/>
<feature type="transmembrane region" description="Helical" evidence="10">
    <location>
        <begin position="139"/>
        <end position="161"/>
    </location>
</feature>
<dbReference type="InterPro" id="IPR051327">
    <property type="entry name" value="MATE_MepA_subfamily"/>
</dbReference>
<feature type="transmembrane region" description="Helical" evidence="10">
    <location>
        <begin position="239"/>
        <end position="262"/>
    </location>
</feature>
<feature type="transmembrane region" description="Helical" evidence="10">
    <location>
        <begin position="429"/>
        <end position="447"/>
    </location>
</feature>
<dbReference type="PIRSF" id="PIRSF006603">
    <property type="entry name" value="DinF"/>
    <property type="match status" value="1"/>
</dbReference>
<dbReference type="InterPro" id="IPR048279">
    <property type="entry name" value="MdtK-like"/>
</dbReference>
<keyword evidence="4" id="KW-0813">Transport</keyword>
<gene>
    <name evidence="11" type="ORF">FYJ57_12940</name>
</gene>
<dbReference type="CDD" id="cd13143">
    <property type="entry name" value="MATE_MepA_like"/>
    <property type="match status" value="1"/>
</dbReference>
<evidence type="ECO:0000313" key="12">
    <source>
        <dbReference type="Proteomes" id="UP000440513"/>
    </source>
</evidence>
<dbReference type="GO" id="GO:0046677">
    <property type="term" value="P:response to antibiotic"/>
    <property type="evidence" value="ECO:0007669"/>
    <property type="project" value="UniProtKB-KW"/>
</dbReference>
<dbReference type="AlphaFoldDB" id="A0A7X2TMB9"/>
<comment type="similarity">
    <text evidence="2">Belongs to the multi antimicrobial extrusion (MATE) (TC 2.A.66.1) family. MepA subfamily.</text>
</comment>
<feature type="transmembrane region" description="Helical" evidence="10">
    <location>
        <begin position="199"/>
        <end position="219"/>
    </location>
</feature>
<accession>A0A7X2TMB9</accession>
<dbReference type="NCBIfam" id="TIGR00797">
    <property type="entry name" value="matE"/>
    <property type="match status" value="1"/>
</dbReference>
<dbReference type="InterPro" id="IPR002528">
    <property type="entry name" value="MATE_fam"/>
</dbReference>
<keyword evidence="8 10" id="KW-0472">Membrane</keyword>
<dbReference type="PANTHER" id="PTHR43823">
    <property type="entry name" value="SPORULATION PROTEIN YKVU"/>
    <property type="match status" value="1"/>
</dbReference>
<feature type="transmembrane region" description="Helical" evidence="10">
    <location>
        <begin position="401"/>
        <end position="423"/>
    </location>
</feature>
<comment type="caution">
    <text evidence="11">The sequence shown here is derived from an EMBL/GenBank/DDBJ whole genome shotgun (WGS) entry which is preliminary data.</text>
</comment>
<evidence type="ECO:0000256" key="5">
    <source>
        <dbReference type="ARBA" id="ARBA00022475"/>
    </source>
</evidence>
<reference evidence="11 12" key="1">
    <citation type="submission" date="2019-08" db="EMBL/GenBank/DDBJ databases">
        <title>In-depth cultivation of the pig gut microbiome towards novel bacterial diversity and tailored functional studies.</title>
        <authorList>
            <person name="Wylensek D."/>
            <person name="Hitch T.C.A."/>
            <person name="Clavel T."/>
        </authorList>
    </citation>
    <scope>NUCLEOTIDE SEQUENCE [LARGE SCALE GENOMIC DNA]</scope>
    <source>
        <strain evidence="11 12">BSM-380-WT-5A</strain>
    </source>
</reference>
<evidence type="ECO:0000256" key="3">
    <source>
        <dbReference type="ARBA" id="ARBA00022106"/>
    </source>
</evidence>
<dbReference type="GO" id="GO:0005886">
    <property type="term" value="C:plasma membrane"/>
    <property type="evidence" value="ECO:0007669"/>
    <property type="project" value="UniProtKB-SubCell"/>
</dbReference>
<evidence type="ECO:0000256" key="9">
    <source>
        <dbReference type="ARBA" id="ARBA00023251"/>
    </source>
</evidence>
<evidence type="ECO:0000256" key="10">
    <source>
        <dbReference type="SAM" id="Phobius"/>
    </source>
</evidence>
<keyword evidence="12" id="KW-1185">Reference proteome</keyword>